<feature type="compositionally biased region" description="Basic and acidic residues" evidence="3">
    <location>
        <begin position="112"/>
        <end position="129"/>
    </location>
</feature>
<evidence type="ECO:0000313" key="6">
    <source>
        <dbReference type="Proteomes" id="UP001360560"/>
    </source>
</evidence>
<dbReference type="Pfam" id="PF18592">
    <property type="entry name" value="Tho1_MOS11_C"/>
    <property type="match status" value="1"/>
</dbReference>
<dbReference type="Proteomes" id="UP001360560">
    <property type="component" value="Unassembled WGS sequence"/>
</dbReference>
<feature type="region of interest" description="Disordered" evidence="3">
    <location>
        <begin position="202"/>
        <end position="222"/>
    </location>
</feature>
<name>A0AAV5QP25_9ASCO</name>
<proteinExistence type="inferred from homology"/>
<dbReference type="SUPFAM" id="SSF68906">
    <property type="entry name" value="SAP domain"/>
    <property type="match status" value="1"/>
</dbReference>
<comment type="caution">
    <text evidence="5">The sequence shown here is derived from an EMBL/GenBank/DDBJ whole genome shotgun (WGS) entry which is preliminary data.</text>
</comment>
<feature type="region of interest" description="Disordered" evidence="3">
    <location>
        <begin position="33"/>
        <end position="129"/>
    </location>
</feature>
<evidence type="ECO:0000313" key="5">
    <source>
        <dbReference type="EMBL" id="GMM36504.1"/>
    </source>
</evidence>
<dbReference type="PANTHER" id="PTHR46551:SF1">
    <property type="entry name" value="SAP DOMAIN-CONTAINING RIBONUCLEOPROTEIN"/>
    <property type="match status" value="1"/>
</dbReference>
<protein>
    <submittedName>
        <fullName evidence="5">Tho1 protein</fullName>
    </submittedName>
</protein>
<dbReference type="PANTHER" id="PTHR46551">
    <property type="entry name" value="SAP DOMAIN-CONTAINING RIBONUCLEOPROTEIN"/>
    <property type="match status" value="1"/>
</dbReference>
<comment type="similarity">
    <text evidence="2">Belongs to the SAP domain-containing ribonucleoprotein family.</text>
</comment>
<dbReference type="PROSITE" id="PS50800">
    <property type="entry name" value="SAP"/>
    <property type="match status" value="1"/>
</dbReference>
<keyword evidence="6" id="KW-1185">Reference proteome</keyword>
<evidence type="ECO:0000256" key="3">
    <source>
        <dbReference type="SAM" id="MobiDB-lite"/>
    </source>
</evidence>
<dbReference type="EMBL" id="BTFZ01000011">
    <property type="protein sequence ID" value="GMM36504.1"/>
    <property type="molecule type" value="Genomic_DNA"/>
</dbReference>
<dbReference type="Pfam" id="PF02037">
    <property type="entry name" value="SAP"/>
    <property type="match status" value="1"/>
</dbReference>
<dbReference type="InterPro" id="IPR036361">
    <property type="entry name" value="SAP_dom_sf"/>
</dbReference>
<sequence>MSKYSSQTVAQLKELLKAKGLSTNGVKSDLVARLEEADSSEEGKEEPVATIASESADAAKVESAAEEANSEKPKQDVTSEEKPEEGAKVTTAGDYTIIHPSKDAPKEEEEKEEKVVEEEKPKELSPEELKSAAVELLNKKIEREKKFGGENSETTIKDLEKSLARIEKFGITPESVLAKEIGLATGTRSLGAKTDRVQKPFKEKFHGRRYSNKGRKPFNRRR</sequence>
<dbReference type="GO" id="GO:0016973">
    <property type="term" value="P:poly(A)+ mRNA export from nucleus"/>
    <property type="evidence" value="ECO:0007669"/>
    <property type="project" value="TreeGrafter"/>
</dbReference>
<dbReference type="GeneID" id="90074479"/>
<dbReference type="AlphaFoldDB" id="A0AAV5QP25"/>
<dbReference type="RefSeq" id="XP_064853500.1">
    <property type="nucleotide sequence ID" value="XM_064997428.1"/>
</dbReference>
<reference evidence="5 6" key="1">
    <citation type="journal article" date="2023" name="Elife">
        <title>Identification of key yeast species and microbe-microbe interactions impacting larval growth of Drosophila in the wild.</title>
        <authorList>
            <person name="Mure A."/>
            <person name="Sugiura Y."/>
            <person name="Maeda R."/>
            <person name="Honda K."/>
            <person name="Sakurai N."/>
            <person name="Takahashi Y."/>
            <person name="Watada M."/>
            <person name="Katoh T."/>
            <person name="Gotoh A."/>
            <person name="Gotoh Y."/>
            <person name="Taniguchi I."/>
            <person name="Nakamura K."/>
            <person name="Hayashi T."/>
            <person name="Katayama T."/>
            <person name="Uemura T."/>
            <person name="Hattori Y."/>
        </authorList>
    </citation>
    <scope>NUCLEOTIDE SEQUENCE [LARGE SCALE GENOMIC DNA]</scope>
    <source>
        <strain evidence="5 6">SC-9</strain>
    </source>
</reference>
<dbReference type="InterPro" id="IPR003034">
    <property type="entry name" value="SAP_dom"/>
</dbReference>
<feature type="compositionally biased region" description="Basic residues" evidence="3">
    <location>
        <begin position="205"/>
        <end position="222"/>
    </location>
</feature>
<organism evidence="5 6">
    <name type="scientific">Saccharomycopsis crataegensis</name>
    <dbReference type="NCBI Taxonomy" id="43959"/>
    <lineage>
        <taxon>Eukaryota</taxon>
        <taxon>Fungi</taxon>
        <taxon>Dikarya</taxon>
        <taxon>Ascomycota</taxon>
        <taxon>Saccharomycotina</taxon>
        <taxon>Saccharomycetes</taxon>
        <taxon>Saccharomycopsidaceae</taxon>
        <taxon>Saccharomycopsis</taxon>
    </lineage>
</organism>
<dbReference type="SMART" id="SM00513">
    <property type="entry name" value="SAP"/>
    <property type="match status" value="1"/>
</dbReference>
<gene>
    <name evidence="5" type="ORF">DASC09_038290</name>
</gene>
<dbReference type="InterPro" id="IPR040746">
    <property type="entry name" value="THO1_MOS11_C"/>
</dbReference>
<feature type="compositionally biased region" description="Basic and acidic residues" evidence="3">
    <location>
        <begin position="69"/>
        <end position="87"/>
    </location>
</feature>
<feature type="domain" description="SAP" evidence="4">
    <location>
        <begin position="4"/>
        <end position="38"/>
    </location>
</feature>
<dbReference type="GO" id="GO:0005634">
    <property type="term" value="C:nucleus"/>
    <property type="evidence" value="ECO:0007669"/>
    <property type="project" value="TreeGrafter"/>
</dbReference>
<accession>A0AAV5QP25</accession>
<dbReference type="Gene3D" id="1.10.720.30">
    <property type="entry name" value="SAP domain"/>
    <property type="match status" value="1"/>
</dbReference>
<evidence type="ECO:0000256" key="2">
    <source>
        <dbReference type="ARBA" id="ARBA00046328"/>
    </source>
</evidence>
<feature type="compositionally biased region" description="Basic and acidic residues" evidence="3">
    <location>
        <begin position="33"/>
        <end position="47"/>
    </location>
</feature>
<evidence type="ECO:0000256" key="1">
    <source>
        <dbReference type="ARBA" id="ARBA00022553"/>
    </source>
</evidence>
<keyword evidence="1" id="KW-0597">Phosphoprotein</keyword>
<dbReference type="InterPro" id="IPR052240">
    <property type="entry name" value="SAP_domain_ribonucleoprotein"/>
</dbReference>
<evidence type="ECO:0000259" key="4">
    <source>
        <dbReference type="PROSITE" id="PS50800"/>
    </source>
</evidence>